<reference evidence="4" key="1">
    <citation type="submission" date="2018-01" db="EMBL/GenBank/DDBJ databases">
        <authorList>
            <person name="Alioto T."/>
            <person name="Alioto T."/>
        </authorList>
    </citation>
    <scope>NUCLEOTIDE SEQUENCE [LARGE SCALE GENOMIC DNA]</scope>
</reference>
<feature type="region of interest" description="Disordered" evidence="1">
    <location>
        <begin position="352"/>
        <end position="376"/>
    </location>
</feature>
<dbReference type="GO" id="GO:0005737">
    <property type="term" value="C:cytoplasm"/>
    <property type="evidence" value="ECO:0007669"/>
    <property type="project" value="InterPro"/>
</dbReference>
<evidence type="ECO:0000313" key="4">
    <source>
        <dbReference type="Proteomes" id="UP000268350"/>
    </source>
</evidence>
<dbReference type="PANTHER" id="PTHR46421">
    <property type="entry name" value="PROGRAMMED CELL DEATH PROTEIN 2-LIKE"/>
    <property type="match status" value="1"/>
</dbReference>
<dbReference type="Proteomes" id="UP000268350">
    <property type="component" value="Unassembled WGS sequence"/>
</dbReference>
<sequence>MAKNKSTVYLGYEDEEITIKQEQLLNSSTNKIGGLPDWPRHEVTVPACPLCGTVRPLIVQMYAPLDRSQFHRNLYVFGCVSPACSQNPKSWVCVRTQHLDNQFDVISEQSAKTTAAPAKYKKKAKSSGPVNWCSGADDWGDTEGSSGGNGHNDVSESMDEAMDMTADDEQNERNGNVRLNALQYAKGGMDMEECVKQEQVKIGDDEDDEDESTSVENELVCGFNQIDMNSPQNADEDPNANCAAAAAPSVVDVAGAGATATICAEIEGPENDVVLVDTPKKPERDLIALLKHTSIPATLGPLSQIKDLTLKSYFIAVDVESKVKVEEFDNYGGTLSMDHIRDLYQEYKLRDDDPAHSPMAGGGGASSSGEPCDDHESYEKALPAHGDIIFHNFITTIQQNPGQVLRYSRDALPLLVAPLNDPLPKCQNCKGETICEVQLLPTLIPKLRFQHNGCNVPIEYGNVLVFTCLKSCWDTPDLMRYEQIVVQSES</sequence>
<accession>A0A3B0JGC3</accession>
<proteinExistence type="predicted"/>
<feature type="domain" description="Programmed cell death protein 2 C-terminal" evidence="2">
    <location>
        <begin position="388"/>
        <end position="487"/>
    </location>
</feature>
<evidence type="ECO:0000259" key="2">
    <source>
        <dbReference type="Pfam" id="PF04194"/>
    </source>
</evidence>
<dbReference type="OMA" id="EECALVQ"/>
<evidence type="ECO:0000313" key="3">
    <source>
        <dbReference type="EMBL" id="SPP81397.1"/>
    </source>
</evidence>
<evidence type="ECO:0000256" key="1">
    <source>
        <dbReference type="SAM" id="MobiDB-lite"/>
    </source>
</evidence>
<organism evidence="3 4">
    <name type="scientific">Drosophila guanche</name>
    <name type="common">Fruit fly</name>
    <dbReference type="NCBI Taxonomy" id="7266"/>
    <lineage>
        <taxon>Eukaryota</taxon>
        <taxon>Metazoa</taxon>
        <taxon>Ecdysozoa</taxon>
        <taxon>Arthropoda</taxon>
        <taxon>Hexapoda</taxon>
        <taxon>Insecta</taxon>
        <taxon>Pterygota</taxon>
        <taxon>Neoptera</taxon>
        <taxon>Endopterygota</taxon>
        <taxon>Diptera</taxon>
        <taxon>Brachycera</taxon>
        <taxon>Muscomorpha</taxon>
        <taxon>Ephydroidea</taxon>
        <taxon>Drosophilidae</taxon>
        <taxon>Drosophila</taxon>
        <taxon>Sophophora</taxon>
    </lineage>
</organism>
<gene>
    <name evidence="3" type="ORF">DGUA_6G006419</name>
</gene>
<dbReference type="EMBL" id="OUUW01000005">
    <property type="protein sequence ID" value="SPP81397.1"/>
    <property type="molecule type" value="Genomic_DNA"/>
</dbReference>
<protein>
    <submittedName>
        <fullName evidence="3">Blast:F-box only protein 9</fullName>
    </submittedName>
</protein>
<dbReference type="OrthoDB" id="366284at2759"/>
<dbReference type="GO" id="GO:0006915">
    <property type="term" value="P:apoptotic process"/>
    <property type="evidence" value="ECO:0007669"/>
    <property type="project" value="TreeGrafter"/>
</dbReference>
<dbReference type="STRING" id="7266.A0A3B0JGC3"/>
<feature type="region of interest" description="Disordered" evidence="1">
    <location>
        <begin position="110"/>
        <end position="156"/>
    </location>
</feature>
<dbReference type="InterPro" id="IPR052815">
    <property type="entry name" value="PDCD2-like_regulator"/>
</dbReference>
<dbReference type="InterPro" id="IPR007320">
    <property type="entry name" value="PDCD2_C"/>
</dbReference>
<keyword evidence="4" id="KW-1185">Reference proteome</keyword>
<dbReference type="Pfam" id="PF04194">
    <property type="entry name" value="PDCD2_C"/>
    <property type="match status" value="1"/>
</dbReference>
<dbReference type="AlphaFoldDB" id="A0A3B0JGC3"/>
<name>A0A3B0JGC3_DROGU</name>
<dbReference type="PANTHER" id="PTHR46421:SF1">
    <property type="entry name" value="PROGRAMMED CELL DEATH PROTEIN 2-LIKE"/>
    <property type="match status" value="1"/>
</dbReference>